<accession>A0A0E2HHN5</accession>
<organism evidence="2 3">
    <name type="scientific">[Clostridium] clostridioforme 90A8</name>
    <dbReference type="NCBI Taxonomy" id="999408"/>
    <lineage>
        <taxon>Bacteria</taxon>
        <taxon>Bacillati</taxon>
        <taxon>Bacillota</taxon>
        <taxon>Clostridia</taxon>
        <taxon>Lachnospirales</taxon>
        <taxon>Lachnospiraceae</taxon>
        <taxon>Enterocloster</taxon>
    </lineage>
</organism>
<keyword evidence="1" id="KW-0460">Magnesium</keyword>
<gene>
    <name evidence="2" type="ORF">HMPREF1090_00317</name>
</gene>
<dbReference type="HOGENOM" id="CLU_887730_0_0_9"/>
<dbReference type="InterPro" id="IPR005493">
    <property type="entry name" value="RraA/RraA-like"/>
</dbReference>
<evidence type="ECO:0000313" key="2">
    <source>
        <dbReference type="EMBL" id="ENZ20382.1"/>
    </source>
</evidence>
<dbReference type="GO" id="GO:0032259">
    <property type="term" value="P:methylation"/>
    <property type="evidence" value="ECO:0007669"/>
    <property type="project" value="UniProtKB-KW"/>
</dbReference>
<feature type="binding site" evidence="1">
    <location>
        <position position="156"/>
    </location>
    <ligand>
        <name>Mg(2+)</name>
        <dbReference type="ChEBI" id="CHEBI:18420"/>
    </ligand>
</feature>
<protein>
    <submittedName>
        <fullName evidence="2">Dimethylmenaquinone methyltransferase</fullName>
    </submittedName>
</protein>
<comment type="cofactor">
    <cofactor evidence="1">
        <name>Mg(2+)</name>
        <dbReference type="ChEBI" id="CHEBI:18420"/>
    </cofactor>
</comment>
<feature type="binding site" evidence="1">
    <location>
        <position position="155"/>
    </location>
    <ligand>
        <name>substrate</name>
    </ligand>
</feature>
<keyword evidence="1" id="KW-0479">Metal-binding</keyword>
<name>A0A0E2HHN5_9FIRM</name>
<dbReference type="RefSeq" id="WP_002593260.1">
    <property type="nucleotide sequence ID" value="NZ_KB850976.1"/>
</dbReference>
<reference evidence="2 3" key="1">
    <citation type="submission" date="2013-01" db="EMBL/GenBank/DDBJ databases">
        <title>The Genome Sequence of Clostridium clostridioforme 90A8.</title>
        <authorList>
            <consortium name="The Broad Institute Genome Sequencing Platform"/>
            <person name="Earl A."/>
            <person name="Ward D."/>
            <person name="Feldgarden M."/>
            <person name="Gevers D."/>
            <person name="Courvalin P."/>
            <person name="Lambert T."/>
            <person name="Walker B."/>
            <person name="Young S.K."/>
            <person name="Zeng Q."/>
            <person name="Gargeya S."/>
            <person name="Fitzgerald M."/>
            <person name="Haas B."/>
            <person name="Abouelleil A."/>
            <person name="Alvarado L."/>
            <person name="Arachchi H.M."/>
            <person name="Berlin A.M."/>
            <person name="Chapman S.B."/>
            <person name="Dewar J."/>
            <person name="Goldberg J."/>
            <person name="Griggs A."/>
            <person name="Gujja S."/>
            <person name="Hansen M."/>
            <person name="Howarth C."/>
            <person name="Imamovic A."/>
            <person name="Larimer J."/>
            <person name="McCowan C."/>
            <person name="Murphy C."/>
            <person name="Neiman D."/>
            <person name="Pearson M."/>
            <person name="Priest M."/>
            <person name="Roberts A."/>
            <person name="Saif S."/>
            <person name="Shea T."/>
            <person name="Sisk P."/>
            <person name="Sykes S."/>
            <person name="Wortman J."/>
            <person name="Nusbaum C."/>
            <person name="Birren B."/>
        </authorList>
    </citation>
    <scope>NUCLEOTIDE SEQUENCE [LARGE SCALE GENOMIC DNA]</scope>
    <source>
        <strain evidence="2 3">90A8</strain>
    </source>
</reference>
<proteinExistence type="predicted"/>
<dbReference type="AlphaFoldDB" id="A0A0E2HHN5"/>
<dbReference type="Pfam" id="PF03737">
    <property type="entry name" value="RraA-like"/>
    <property type="match status" value="1"/>
</dbReference>
<keyword evidence="2" id="KW-0489">Methyltransferase</keyword>
<feature type="binding site" evidence="1">
    <location>
        <begin position="132"/>
        <end position="135"/>
    </location>
    <ligand>
        <name>substrate</name>
    </ligand>
</feature>
<evidence type="ECO:0000256" key="1">
    <source>
        <dbReference type="PIRSR" id="PIRSR605493-1"/>
    </source>
</evidence>
<comment type="caution">
    <text evidence="2">The sequence shown here is derived from an EMBL/GenBank/DDBJ whole genome shotgun (WGS) entry which is preliminary data.</text>
</comment>
<sequence length="302" mass="34412">MIYYTRDQIIELTSRWKGERFEDGRPRVPDYLLEKLRTMTIEEIWLPLFLKDYKFQFEGEMKKLHDELKLTGRAVTAVFMPTRPDLMEAVRREGDARGYKGTCNQWVVDHLQEGDVVVADMFDKVWNGTFVGGNLTTAINVRTRTGGAVIWGGVRDIEQMQKIDTQVYYRGTDPTPIRECLMTSYNGPAKIGKAVCMPGDIVMGTTSGILFIPAYLVEELVNSAEKSHAKDIFGFAMLEQGIYTAAEIDSTVWPEEMVDKMINFIEHDSSCEKYRGLDWSLEIDAARGNQEAVDELMKGYLV</sequence>
<evidence type="ECO:0000313" key="3">
    <source>
        <dbReference type="Proteomes" id="UP000013085"/>
    </source>
</evidence>
<dbReference type="GO" id="GO:0046872">
    <property type="term" value="F:metal ion binding"/>
    <property type="evidence" value="ECO:0007669"/>
    <property type="project" value="UniProtKB-KW"/>
</dbReference>
<dbReference type="Gene3D" id="3.50.30.40">
    <property type="entry name" value="Ribonuclease E inhibitor RraA/RraA-like"/>
    <property type="match status" value="1"/>
</dbReference>
<dbReference type="PATRIC" id="fig|999408.3.peg.344"/>
<dbReference type="GO" id="GO:0008168">
    <property type="term" value="F:methyltransferase activity"/>
    <property type="evidence" value="ECO:0007669"/>
    <property type="project" value="UniProtKB-KW"/>
</dbReference>
<dbReference type="EMBL" id="AGYR01000001">
    <property type="protein sequence ID" value="ENZ20382.1"/>
    <property type="molecule type" value="Genomic_DNA"/>
</dbReference>
<dbReference type="SUPFAM" id="SSF89562">
    <property type="entry name" value="RraA-like"/>
    <property type="match status" value="1"/>
</dbReference>
<keyword evidence="2" id="KW-0808">Transferase</keyword>
<dbReference type="InterPro" id="IPR036704">
    <property type="entry name" value="RraA/RraA-like_sf"/>
</dbReference>
<dbReference type="Proteomes" id="UP000013085">
    <property type="component" value="Unassembled WGS sequence"/>
</dbReference>